<keyword evidence="2 5" id="KW-0238">DNA-binding</keyword>
<dbReference type="GO" id="GO:0003700">
    <property type="term" value="F:DNA-binding transcription factor activity"/>
    <property type="evidence" value="ECO:0007669"/>
    <property type="project" value="TreeGrafter"/>
</dbReference>
<evidence type="ECO:0000256" key="3">
    <source>
        <dbReference type="ARBA" id="ARBA00023163"/>
    </source>
</evidence>
<keyword evidence="6" id="KW-1185">Reference proteome</keyword>
<proteinExistence type="predicted"/>
<organism evidence="5 6">
    <name type="scientific">Demequina lutea</name>
    <dbReference type="NCBI Taxonomy" id="431489"/>
    <lineage>
        <taxon>Bacteria</taxon>
        <taxon>Bacillati</taxon>
        <taxon>Actinomycetota</taxon>
        <taxon>Actinomycetes</taxon>
        <taxon>Micrococcales</taxon>
        <taxon>Demequinaceae</taxon>
        <taxon>Demequina</taxon>
    </lineage>
</organism>
<dbReference type="CDD" id="cd01392">
    <property type="entry name" value="HTH_LacI"/>
    <property type="match status" value="1"/>
</dbReference>
<dbReference type="CDD" id="cd06267">
    <property type="entry name" value="PBP1_LacI_sugar_binding-like"/>
    <property type="match status" value="1"/>
</dbReference>
<dbReference type="PANTHER" id="PTHR30146">
    <property type="entry name" value="LACI-RELATED TRANSCRIPTIONAL REPRESSOR"/>
    <property type="match status" value="1"/>
</dbReference>
<dbReference type="InterPro" id="IPR010982">
    <property type="entry name" value="Lambda_DNA-bd_dom_sf"/>
</dbReference>
<dbReference type="GO" id="GO:0000976">
    <property type="term" value="F:transcription cis-regulatory region binding"/>
    <property type="evidence" value="ECO:0007669"/>
    <property type="project" value="TreeGrafter"/>
</dbReference>
<dbReference type="Gene3D" id="1.10.260.40">
    <property type="entry name" value="lambda repressor-like DNA-binding domains"/>
    <property type="match status" value="1"/>
</dbReference>
<evidence type="ECO:0000256" key="2">
    <source>
        <dbReference type="ARBA" id="ARBA00023125"/>
    </source>
</evidence>
<comment type="caution">
    <text evidence="5">The sequence shown here is derived from an EMBL/GenBank/DDBJ whole genome shotgun (WGS) entry which is preliminary data.</text>
</comment>
<evidence type="ECO:0000259" key="4">
    <source>
        <dbReference type="PROSITE" id="PS50932"/>
    </source>
</evidence>
<dbReference type="SUPFAM" id="SSF53822">
    <property type="entry name" value="Periplasmic binding protein-like I"/>
    <property type="match status" value="1"/>
</dbReference>
<dbReference type="PANTHER" id="PTHR30146:SF109">
    <property type="entry name" value="HTH-TYPE TRANSCRIPTIONAL REGULATOR GALS"/>
    <property type="match status" value="1"/>
</dbReference>
<keyword evidence="1" id="KW-0805">Transcription regulation</keyword>
<dbReference type="EMBL" id="JACBZO010000001">
    <property type="protein sequence ID" value="NYI41180.1"/>
    <property type="molecule type" value="Genomic_DNA"/>
</dbReference>
<name>A0A7Y9ZAF2_9MICO</name>
<dbReference type="SMART" id="SM00354">
    <property type="entry name" value="HTH_LACI"/>
    <property type="match status" value="1"/>
</dbReference>
<evidence type="ECO:0000313" key="5">
    <source>
        <dbReference type="EMBL" id="NYI41180.1"/>
    </source>
</evidence>
<reference evidence="5 6" key="1">
    <citation type="submission" date="2020-07" db="EMBL/GenBank/DDBJ databases">
        <title>Sequencing the genomes of 1000 actinobacteria strains.</title>
        <authorList>
            <person name="Klenk H.-P."/>
        </authorList>
    </citation>
    <scope>NUCLEOTIDE SEQUENCE [LARGE SCALE GENOMIC DNA]</scope>
    <source>
        <strain evidence="5 6">DSM 19970</strain>
    </source>
</reference>
<dbReference type="Gene3D" id="3.40.50.2300">
    <property type="match status" value="2"/>
</dbReference>
<accession>A0A7Y9ZAF2</accession>
<dbReference type="InterPro" id="IPR046335">
    <property type="entry name" value="LacI/GalR-like_sensor"/>
</dbReference>
<dbReference type="PROSITE" id="PS50932">
    <property type="entry name" value="HTH_LACI_2"/>
    <property type="match status" value="1"/>
</dbReference>
<dbReference type="Pfam" id="PF00356">
    <property type="entry name" value="LacI"/>
    <property type="match status" value="1"/>
</dbReference>
<dbReference type="Pfam" id="PF13377">
    <property type="entry name" value="Peripla_BP_3"/>
    <property type="match status" value="1"/>
</dbReference>
<dbReference type="InterPro" id="IPR000843">
    <property type="entry name" value="HTH_LacI"/>
</dbReference>
<dbReference type="Proteomes" id="UP000547973">
    <property type="component" value="Unassembled WGS sequence"/>
</dbReference>
<dbReference type="InterPro" id="IPR028082">
    <property type="entry name" value="Peripla_BP_I"/>
</dbReference>
<gene>
    <name evidence="5" type="ORF">BKA03_001299</name>
</gene>
<dbReference type="SUPFAM" id="SSF47413">
    <property type="entry name" value="lambda repressor-like DNA-binding domains"/>
    <property type="match status" value="1"/>
</dbReference>
<dbReference type="RefSeq" id="WP_062074990.1">
    <property type="nucleotide sequence ID" value="NZ_BBRC01000005.1"/>
</dbReference>
<protein>
    <submittedName>
        <fullName evidence="5">DNA-binding LacI/PurR family transcriptional regulator</fullName>
    </submittedName>
</protein>
<evidence type="ECO:0000313" key="6">
    <source>
        <dbReference type="Proteomes" id="UP000547973"/>
    </source>
</evidence>
<dbReference type="AlphaFoldDB" id="A0A7Y9ZAF2"/>
<evidence type="ECO:0000256" key="1">
    <source>
        <dbReference type="ARBA" id="ARBA00023015"/>
    </source>
</evidence>
<dbReference type="OrthoDB" id="3510266at2"/>
<sequence length="345" mass="36645">MTTIQKVADLAGVSTATVSRALAGKKSVSATTKARVEAAAKQLGYVASSAASSLASGRNRNIGVVVPFLDGWFYMRVLKGAHDALSDAGYDLTLYHLDQSATESASRTNPRRERLFDEFLRRQRVDGFIAVSLELTDAELELIRTIGKPAIGIGGPLPGALTLSIDDTAIARLATEHLIALGHREIAHIGGDAVLDLDFHLPANRRVGYEAALAAHGLTANPLLVRFADFTIAGGYRATLQLLGDPRIAPTAVFAASDEMAMGAIMAARDLGKKVPDDLSIIGIDGHELGEFFGLTTISQFPETQGRLAAEAVLRILDGEPVTAQNVPLPFELIVRRSTSAPADR</sequence>
<keyword evidence="3" id="KW-0804">Transcription</keyword>
<feature type="domain" description="HTH lacI-type" evidence="4">
    <location>
        <begin position="2"/>
        <end position="56"/>
    </location>
</feature>